<feature type="non-terminal residue" evidence="2">
    <location>
        <position position="1"/>
    </location>
</feature>
<keyword evidence="3" id="KW-1185">Reference proteome</keyword>
<dbReference type="Proteomes" id="UP001497497">
    <property type="component" value="Unassembled WGS sequence"/>
</dbReference>
<accession>A0AAV2H1P1</accession>
<sequence length="223" mass="24574">DIHQDLNSETSHTPLKTLTTTSSLPELEKCLSSSNEITSNQCTHSCLISKNENAVMEISQKIKKFPQLVAKVQRLRPEVRNSELSTGNYCHHLVDPKLTEYNFVTYEPRISQISRLLNSGNSSYECSTTAEPTSTYFLDKCQSVQGDAVSNGIHSAASISPLHAATQSLITGITVVKESHCQNTDTVTHLPKEWDKVADQEDDSEHSDSQCSSEEINNVCCAA</sequence>
<dbReference type="EMBL" id="CAXITT010000019">
    <property type="protein sequence ID" value="CAL1527584.1"/>
    <property type="molecule type" value="Genomic_DNA"/>
</dbReference>
<proteinExistence type="predicted"/>
<organism evidence="2 3">
    <name type="scientific">Lymnaea stagnalis</name>
    <name type="common">Great pond snail</name>
    <name type="synonym">Helix stagnalis</name>
    <dbReference type="NCBI Taxonomy" id="6523"/>
    <lineage>
        <taxon>Eukaryota</taxon>
        <taxon>Metazoa</taxon>
        <taxon>Spiralia</taxon>
        <taxon>Lophotrochozoa</taxon>
        <taxon>Mollusca</taxon>
        <taxon>Gastropoda</taxon>
        <taxon>Heterobranchia</taxon>
        <taxon>Euthyneura</taxon>
        <taxon>Panpulmonata</taxon>
        <taxon>Hygrophila</taxon>
        <taxon>Lymnaeoidea</taxon>
        <taxon>Lymnaeidae</taxon>
        <taxon>Lymnaea</taxon>
    </lineage>
</organism>
<dbReference type="AlphaFoldDB" id="A0AAV2H1P1"/>
<evidence type="ECO:0000256" key="1">
    <source>
        <dbReference type="SAM" id="MobiDB-lite"/>
    </source>
</evidence>
<reference evidence="2 3" key="1">
    <citation type="submission" date="2024-04" db="EMBL/GenBank/DDBJ databases">
        <authorList>
            <consortium name="Genoscope - CEA"/>
            <person name="William W."/>
        </authorList>
    </citation>
    <scope>NUCLEOTIDE SEQUENCE [LARGE SCALE GENOMIC DNA]</scope>
</reference>
<name>A0AAV2H1P1_LYMST</name>
<evidence type="ECO:0000313" key="2">
    <source>
        <dbReference type="EMBL" id="CAL1527584.1"/>
    </source>
</evidence>
<feature type="region of interest" description="Disordered" evidence="1">
    <location>
        <begin position="198"/>
        <end position="223"/>
    </location>
</feature>
<gene>
    <name evidence="2" type="ORF">GSLYS_00001754001</name>
</gene>
<comment type="caution">
    <text evidence="2">The sequence shown here is derived from an EMBL/GenBank/DDBJ whole genome shotgun (WGS) entry which is preliminary data.</text>
</comment>
<evidence type="ECO:0000313" key="3">
    <source>
        <dbReference type="Proteomes" id="UP001497497"/>
    </source>
</evidence>
<feature type="non-terminal residue" evidence="2">
    <location>
        <position position="223"/>
    </location>
</feature>
<protein>
    <submittedName>
        <fullName evidence="2">Uncharacterized protein</fullName>
    </submittedName>
</protein>